<dbReference type="EMBL" id="CP034328">
    <property type="protein sequence ID" value="AZL57749.1"/>
    <property type="molecule type" value="Genomic_DNA"/>
</dbReference>
<dbReference type="KEGG" id="taw:EI545_02150"/>
<accession>A0A3S8U2J8</accession>
<dbReference type="AlphaFoldDB" id="A0A3S8U2J8"/>
<proteinExistence type="predicted"/>
<evidence type="ECO:0000313" key="2">
    <source>
        <dbReference type="Proteomes" id="UP000282002"/>
    </source>
</evidence>
<gene>
    <name evidence="1" type="ORF">EI545_02150</name>
</gene>
<evidence type="ECO:0000313" key="1">
    <source>
        <dbReference type="EMBL" id="AZL57749.1"/>
    </source>
</evidence>
<dbReference type="RefSeq" id="WP_125323950.1">
    <property type="nucleotide sequence ID" value="NZ_CP034328.1"/>
</dbReference>
<keyword evidence="2" id="KW-1185">Reference proteome</keyword>
<name>A0A3S8U2J8_9RHOB</name>
<sequence length="78" mass="7991">MNPSANVAGLAALTICEALLLALNDHDILPEGEIMGLLRDAADSHANAPEASDASHPHAEVAALINKIIAGGNSVRRT</sequence>
<dbReference type="Proteomes" id="UP000282002">
    <property type="component" value="Chromosome"/>
</dbReference>
<protein>
    <submittedName>
        <fullName evidence="1">Uncharacterized protein</fullName>
    </submittedName>
</protein>
<reference evidence="1 2" key="1">
    <citation type="submission" date="2018-12" db="EMBL/GenBank/DDBJ databases">
        <title>Complete genome sequencing of Tabrizicola sp. K13M18.</title>
        <authorList>
            <person name="Bae J.-W."/>
        </authorList>
    </citation>
    <scope>NUCLEOTIDE SEQUENCE [LARGE SCALE GENOMIC DNA]</scope>
    <source>
        <strain evidence="1 2">K13M18</strain>
    </source>
</reference>
<dbReference type="OrthoDB" id="6172634at2"/>
<organism evidence="1 2">
    <name type="scientific">Tabrizicola piscis</name>
    <dbReference type="NCBI Taxonomy" id="2494374"/>
    <lineage>
        <taxon>Bacteria</taxon>
        <taxon>Pseudomonadati</taxon>
        <taxon>Pseudomonadota</taxon>
        <taxon>Alphaproteobacteria</taxon>
        <taxon>Rhodobacterales</taxon>
        <taxon>Paracoccaceae</taxon>
        <taxon>Tabrizicola</taxon>
    </lineage>
</organism>